<dbReference type="InterPro" id="IPR041112">
    <property type="entry name" value="Nuf2_DHR10-like"/>
</dbReference>
<dbReference type="Proteomes" id="UP000239649">
    <property type="component" value="Unassembled WGS sequence"/>
</dbReference>
<evidence type="ECO:0000259" key="14">
    <source>
        <dbReference type="Pfam" id="PF03800"/>
    </source>
</evidence>
<evidence type="ECO:0000256" key="11">
    <source>
        <dbReference type="ARBA" id="ARBA00023328"/>
    </source>
</evidence>
<evidence type="ECO:0000256" key="10">
    <source>
        <dbReference type="ARBA" id="ARBA00023306"/>
    </source>
</evidence>
<evidence type="ECO:0000256" key="4">
    <source>
        <dbReference type="ARBA" id="ARBA00022454"/>
    </source>
</evidence>
<comment type="caution">
    <text evidence="16">The sequence shown here is derived from an EMBL/GenBank/DDBJ whole genome shotgun (WGS) entry which is preliminary data.</text>
</comment>
<organism evidence="16 17">
    <name type="scientific">Micractinium conductrix</name>
    <dbReference type="NCBI Taxonomy" id="554055"/>
    <lineage>
        <taxon>Eukaryota</taxon>
        <taxon>Viridiplantae</taxon>
        <taxon>Chlorophyta</taxon>
        <taxon>core chlorophytes</taxon>
        <taxon>Trebouxiophyceae</taxon>
        <taxon>Chlorellales</taxon>
        <taxon>Chlorellaceae</taxon>
        <taxon>Chlorella clade</taxon>
        <taxon>Micractinium</taxon>
    </lineage>
</organism>
<comment type="subcellular location">
    <subcellularLocation>
        <location evidence="2">Chromosome</location>
        <location evidence="2">Centromere</location>
        <location evidence="2">Kinetochore</location>
    </subcellularLocation>
    <subcellularLocation>
        <location evidence="1">Nucleus</location>
    </subcellularLocation>
</comment>
<keyword evidence="17" id="KW-1185">Reference proteome</keyword>
<name>A0A2P6UZR2_9CHLO</name>
<keyword evidence="4" id="KW-0158">Chromosome</keyword>
<keyword evidence="11" id="KW-0137">Centromere</keyword>
<evidence type="ECO:0000256" key="13">
    <source>
        <dbReference type="SAM" id="MobiDB-lite"/>
    </source>
</evidence>
<feature type="compositionally biased region" description="Low complexity" evidence="13">
    <location>
        <begin position="445"/>
        <end position="458"/>
    </location>
</feature>
<dbReference type="GO" id="GO:0045132">
    <property type="term" value="P:meiotic chromosome segregation"/>
    <property type="evidence" value="ECO:0007669"/>
    <property type="project" value="TreeGrafter"/>
</dbReference>
<evidence type="ECO:0000256" key="7">
    <source>
        <dbReference type="ARBA" id="ARBA00022838"/>
    </source>
</evidence>
<keyword evidence="7" id="KW-0995">Kinetochore</keyword>
<evidence type="ECO:0000313" key="16">
    <source>
        <dbReference type="EMBL" id="PSC67338.1"/>
    </source>
</evidence>
<dbReference type="PANTHER" id="PTHR21650:SF2">
    <property type="entry name" value="KINETOCHORE PROTEIN NUF2"/>
    <property type="match status" value="1"/>
</dbReference>
<sequence length="458" mass="50560">MSQQQFGTPLFAEKDIVIFLSELGMTSSAEQLAKPSYEFVQPIFENLVTALMGVTREELQQPVFMAIDALEFPELHDESIPALAFIRHLTRLLQAAGVRDFSLKDLYKPEGPRLRRHLSAILNFAMFREEKLAAYTALQEQLEGLLQDKESAAAENAQLQAELARLQEEREAERPQVAALDAEREALYAENQTLNKQQAGLSGEVRQLKAAANGLTDEASALRYKLSQARGQGELLRSQIVQSPQKVAALLAEISAAVERERAGVADADRRSRDLGTRLELVGKVEREVAKASALMEGVEGEIGRKREVSRKVKALQAEIAAAEHEAQQLEAQHQHLKRQQAALQERTARLEAQCRAKADAAESSIEARLRDKEAIEAENAAAAARLQENEAMMRKVQDKIEEVGAEHAAQVESVMQQYQELLQQVGEYHRSMEAAMAGGGGGAAAQREAAVRATRVR</sequence>
<evidence type="ECO:0000256" key="3">
    <source>
        <dbReference type="ARBA" id="ARBA00005498"/>
    </source>
</evidence>
<dbReference type="GO" id="GO:0044877">
    <property type="term" value="F:protein-containing complex binding"/>
    <property type="evidence" value="ECO:0007669"/>
    <property type="project" value="TreeGrafter"/>
</dbReference>
<dbReference type="InterPro" id="IPR005549">
    <property type="entry name" value="Kinetochore_Nuf2_N"/>
</dbReference>
<evidence type="ECO:0000313" key="17">
    <source>
        <dbReference type="Proteomes" id="UP000239649"/>
    </source>
</evidence>
<evidence type="ECO:0000256" key="8">
    <source>
        <dbReference type="ARBA" id="ARBA00023054"/>
    </source>
</evidence>
<dbReference type="GO" id="GO:0051315">
    <property type="term" value="P:attachment of mitotic spindle microtubules to kinetochore"/>
    <property type="evidence" value="ECO:0007669"/>
    <property type="project" value="TreeGrafter"/>
</dbReference>
<keyword evidence="5" id="KW-0132">Cell division</keyword>
<dbReference type="GO" id="GO:0031262">
    <property type="term" value="C:Ndc80 complex"/>
    <property type="evidence" value="ECO:0007669"/>
    <property type="project" value="InterPro"/>
</dbReference>
<reference evidence="16 17" key="1">
    <citation type="journal article" date="2018" name="Plant J.">
        <title>Genome sequences of Chlorella sorokiniana UTEX 1602 and Micractinium conductrix SAG 241.80: implications to maltose excretion by a green alga.</title>
        <authorList>
            <person name="Arriola M.B."/>
            <person name="Velmurugan N."/>
            <person name="Zhang Y."/>
            <person name="Plunkett M.H."/>
            <person name="Hondzo H."/>
            <person name="Barney B.M."/>
        </authorList>
    </citation>
    <scope>NUCLEOTIDE SEQUENCE [LARGE SCALE GENOMIC DNA]</scope>
    <source>
        <strain evidence="16 17">SAG 241.80</strain>
    </source>
</reference>
<dbReference type="AlphaFoldDB" id="A0A2P6UZR2"/>
<dbReference type="GO" id="GO:0005634">
    <property type="term" value="C:nucleus"/>
    <property type="evidence" value="ECO:0007669"/>
    <property type="project" value="UniProtKB-SubCell"/>
</dbReference>
<evidence type="ECO:0000256" key="6">
    <source>
        <dbReference type="ARBA" id="ARBA00022776"/>
    </source>
</evidence>
<feature type="domain" description="Nuf2 DHR10-like" evidence="15">
    <location>
        <begin position="256"/>
        <end position="368"/>
    </location>
</feature>
<evidence type="ECO:0000256" key="2">
    <source>
        <dbReference type="ARBA" id="ARBA00004629"/>
    </source>
</evidence>
<dbReference type="GO" id="GO:0051301">
    <property type="term" value="P:cell division"/>
    <property type="evidence" value="ECO:0007669"/>
    <property type="project" value="UniProtKB-KW"/>
</dbReference>
<evidence type="ECO:0000256" key="9">
    <source>
        <dbReference type="ARBA" id="ARBA00023242"/>
    </source>
</evidence>
<gene>
    <name evidence="16" type="ORF">C2E20_8978</name>
</gene>
<keyword evidence="6" id="KW-0498">Mitosis</keyword>
<protein>
    <submittedName>
        <fullName evidence="16">Kinetochore NUF2</fullName>
    </submittedName>
</protein>
<dbReference type="PANTHER" id="PTHR21650">
    <property type="entry name" value="MEMBRALIN/KINETOCHORE PROTEIN NUF2"/>
    <property type="match status" value="1"/>
</dbReference>
<dbReference type="EMBL" id="LHPF02000064">
    <property type="protein sequence ID" value="PSC67338.1"/>
    <property type="molecule type" value="Genomic_DNA"/>
</dbReference>
<keyword evidence="9" id="KW-0539">Nucleus</keyword>
<comment type="similarity">
    <text evidence="3">Belongs to the NUF2 family.</text>
</comment>
<dbReference type="Gene3D" id="1.10.418.60">
    <property type="entry name" value="Ncd80 complex, Nuf2 subunit"/>
    <property type="match status" value="1"/>
</dbReference>
<evidence type="ECO:0000256" key="1">
    <source>
        <dbReference type="ARBA" id="ARBA00004123"/>
    </source>
</evidence>
<dbReference type="OrthoDB" id="8194677at2759"/>
<dbReference type="STRING" id="554055.A0A2P6UZR2"/>
<evidence type="ECO:0000256" key="5">
    <source>
        <dbReference type="ARBA" id="ARBA00022618"/>
    </source>
</evidence>
<dbReference type="GO" id="GO:0051383">
    <property type="term" value="P:kinetochore organization"/>
    <property type="evidence" value="ECO:0007669"/>
    <property type="project" value="TreeGrafter"/>
</dbReference>
<keyword evidence="10" id="KW-0131">Cell cycle</keyword>
<proteinExistence type="inferred from homology"/>
<dbReference type="GO" id="GO:0007052">
    <property type="term" value="P:mitotic spindle organization"/>
    <property type="evidence" value="ECO:0007669"/>
    <property type="project" value="TreeGrafter"/>
</dbReference>
<feature type="region of interest" description="Disordered" evidence="13">
    <location>
        <begin position="438"/>
        <end position="458"/>
    </location>
</feature>
<feature type="coiled-coil region" evidence="12">
    <location>
        <begin position="128"/>
        <end position="197"/>
    </location>
</feature>
<evidence type="ECO:0000259" key="15">
    <source>
        <dbReference type="Pfam" id="PF18595"/>
    </source>
</evidence>
<feature type="domain" description="Kinetochore protein Nuf2 N-terminal" evidence="14">
    <location>
        <begin position="8"/>
        <end position="143"/>
    </location>
</feature>
<accession>A0A2P6UZR2</accession>
<dbReference type="InterPro" id="IPR038275">
    <property type="entry name" value="Nuf2_N_sf"/>
</dbReference>
<feature type="coiled-coil region" evidence="12">
    <location>
        <begin position="306"/>
        <end position="407"/>
    </location>
</feature>
<evidence type="ECO:0000256" key="12">
    <source>
        <dbReference type="SAM" id="Coils"/>
    </source>
</evidence>
<dbReference type="Pfam" id="PF03800">
    <property type="entry name" value="Nuf2"/>
    <property type="match status" value="1"/>
</dbReference>
<dbReference type="Pfam" id="PF18595">
    <property type="entry name" value="Nuf2_DHR10-like"/>
    <property type="match status" value="1"/>
</dbReference>
<keyword evidence="8 12" id="KW-0175">Coiled coil</keyword>